<dbReference type="RefSeq" id="XP_033394029.1">
    <property type="nucleotide sequence ID" value="XM_033543448.1"/>
</dbReference>
<feature type="compositionally biased region" description="Low complexity" evidence="1">
    <location>
        <begin position="60"/>
        <end position="69"/>
    </location>
</feature>
<proteinExistence type="predicted"/>
<gene>
    <name evidence="2" type="ORF">K452DRAFT_311673</name>
</gene>
<name>A0A6A6B3D4_9PEZI</name>
<keyword evidence="3" id="KW-1185">Reference proteome</keyword>
<dbReference type="AlphaFoldDB" id="A0A6A6B3D4"/>
<dbReference type="GeneID" id="54300945"/>
<organism evidence="2 3">
    <name type="scientific">Aplosporella prunicola CBS 121167</name>
    <dbReference type="NCBI Taxonomy" id="1176127"/>
    <lineage>
        <taxon>Eukaryota</taxon>
        <taxon>Fungi</taxon>
        <taxon>Dikarya</taxon>
        <taxon>Ascomycota</taxon>
        <taxon>Pezizomycotina</taxon>
        <taxon>Dothideomycetes</taxon>
        <taxon>Dothideomycetes incertae sedis</taxon>
        <taxon>Botryosphaeriales</taxon>
        <taxon>Aplosporellaceae</taxon>
        <taxon>Aplosporella</taxon>
    </lineage>
</organism>
<accession>A0A6A6B3D4</accession>
<reference evidence="2" key="1">
    <citation type="journal article" date="2020" name="Stud. Mycol.">
        <title>101 Dothideomycetes genomes: a test case for predicting lifestyles and emergence of pathogens.</title>
        <authorList>
            <person name="Haridas S."/>
            <person name="Albert R."/>
            <person name="Binder M."/>
            <person name="Bloem J."/>
            <person name="Labutti K."/>
            <person name="Salamov A."/>
            <person name="Andreopoulos B."/>
            <person name="Baker S."/>
            <person name="Barry K."/>
            <person name="Bills G."/>
            <person name="Bluhm B."/>
            <person name="Cannon C."/>
            <person name="Castanera R."/>
            <person name="Culley D."/>
            <person name="Daum C."/>
            <person name="Ezra D."/>
            <person name="Gonzalez J."/>
            <person name="Henrissat B."/>
            <person name="Kuo A."/>
            <person name="Liang C."/>
            <person name="Lipzen A."/>
            <person name="Lutzoni F."/>
            <person name="Magnuson J."/>
            <person name="Mondo S."/>
            <person name="Nolan M."/>
            <person name="Ohm R."/>
            <person name="Pangilinan J."/>
            <person name="Park H.-J."/>
            <person name="Ramirez L."/>
            <person name="Alfaro M."/>
            <person name="Sun H."/>
            <person name="Tritt A."/>
            <person name="Yoshinaga Y."/>
            <person name="Zwiers L.-H."/>
            <person name="Turgeon B."/>
            <person name="Goodwin S."/>
            <person name="Spatafora J."/>
            <person name="Crous P."/>
            <person name="Grigoriev I."/>
        </authorList>
    </citation>
    <scope>NUCLEOTIDE SEQUENCE</scope>
    <source>
        <strain evidence="2">CBS 121167</strain>
    </source>
</reference>
<evidence type="ECO:0000313" key="3">
    <source>
        <dbReference type="Proteomes" id="UP000799438"/>
    </source>
</evidence>
<feature type="compositionally biased region" description="Basic and acidic residues" evidence="1">
    <location>
        <begin position="1"/>
        <end position="10"/>
    </location>
</feature>
<feature type="compositionally biased region" description="Basic residues" evidence="1">
    <location>
        <begin position="27"/>
        <end position="36"/>
    </location>
</feature>
<protein>
    <submittedName>
        <fullName evidence="2">Uncharacterized protein</fullName>
    </submittedName>
</protein>
<sequence>MATLHAENKNKNKNKQTSPLKNAPQPQKRKSKHKSRTTQQITNRLPPSRGAVRKYLPSITTPAASSTSPAPHPVRRTRATHARARAHITSWLRCAVPRRAASRSIRGTAAQSAASVASVASTASNMSNVGNVSIASNAGNKQRAVSSLAGQT</sequence>
<feature type="compositionally biased region" description="Basic residues" evidence="1">
    <location>
        <begin position="73"/>
        <end position="82"/>
    </location>
</feature>
<feature type="region of interest" description="Disordered" evidence="1">
    <location>
        <begin position="1"/>
        <end position="82"/>
    </location>
</feature>
<dbReference type="EMBL" id="ML995497">
    <property type="protein sequence ID" value="KAF2138316.1"/>
    <property type="molecule type" value="Genomic_DNA"/>
</dbReference>
<evidence type="ECO:0000313" key="2">
    <source>
        <dbReference type="EMBL" id="KAF2138316.1"/>
    </source>
</evidence>
<evidence type="ECO:0000256" key="1">
    <source>
        <dbReference type="SAM" id="MobiDB-lite"/>
    </source>
</evidence>
<dbReference type="Proteomes" id="UP000799438">
    <property type="component" value="Unassembled WGS sequence"/>
</dbReference>